<dbReference type="EMBL" id="CAJJDN010000040">
    <property type="protein sequence ID" value="CAD8080226.1"/>
    <property type="molecule type" value="Genomic_DNA"/>
</dbReference>
<feature type="transmembrane region" description="Helical" evidence="1">
    <location>
        <begin position="35"/>
        <end position="54"/>
    </location>
</feature>
<comment type="caution">
    <text evidence="2">The sequence shown here is derived from an EMBL/GenBank/DDBJ whole genome shotgun (WGS) entry which is preliminary data.</text>
</comment>
<accession>A0A8S1MSJ4</accession>
<keyword evidence="3" id="KW-1185">Reference proteome</keyword>
<evidence type="ECO:0000313" key="2">
    <source>
        <dbReference type="EMBL" id="CAD8080226.1"/>
    </source>
</evidence>
<dbReference type="Proteomes" id="UP000692954">
    <property type="component" value="Unassembled WGS sequence"/>
</dbReference>
<sequence>MQRNSKVFFLRGIKKFDLFAQPLQLLVDKKEYHQTLFGTILTVLLLALFSNLLYQKLVTLFDRSNPSSLSSEIYHSQPEQYSLTPFNFTMTFAFQNSTFNTYIDESIYVVNAYVVKKIVTTKNGQKMDVYEKQELPLVKCNEELIKQNELKEYFSHLDLPTNYCIDWNQIPSIQIEGTFDAPKFEYIIMQFNTCNEKTQKNMTCKNKKEIEQALMQNYFSFQISSQTTNLKNPNSPYNPKGQDLFTTISSNIYKEISIYLEPLTTITDIGLIQTNLKYEKTLRYGRHTEMLDLSQSDLIMNVVIRLDTTELVDYRTYPKVQEILAELGGLWQVLFSLFYIISKPINKISLLLDLINQLYEFQGKQQNEDNRQQKDSSLIKNEKLGSPLQRQLEQQVQIGQDQIITNKTLSIRDNFSKQQGSKDKSYKTILQTYVQYIQKAIFRKNKKYKFGYINAFQALRCIVSKDDENILQFRRAHNKVKNQLNIFNILKSLQDVEKLKHIIFNENQRILFEKFNNFEQKEFQGEITLCNDQQIKQQGISQDAILQILQDQQNEINQKLIASLDVTVSNLLQKCKQENNDKLENN</sequence>
<keyword evidence="1" id="KW-0472">Membrane</keyword>
<dbReference type="PANTHER" id="PTHR31398">
    <property type="entry name" value="MEIOTIC NUCLEAR DIVISION PROTEIN 1 HOMOLOG"/>
    <property type="match status" value="1"/>
</dbReference>
<keyword evidence="1" id="KW-0812">Transmembrane</keyword>
<evidence type="ECO:0000256" key="1">
    <source>
        <dbReference type="SAM" id="Phobius"/>
    </source>
</evidence>
<protein>
    <recommendedName>
        <fullName evidence="4">Transmembrane protein</fullName>
    </recommendedName>
</protein>
<evidence type="ECO:0000313" key="3">
    <source>
        <dbReference type="Proteomes" id="UP000692954"/>
    </source>
</evidence>
<dbReference type="GO" id="GO:0005634">
    <property type="term" value="C:nucleus"/>
    <property type="evidence" value="ECO:0007669"/>
    <property type="project" value="TreeGrafter"/>
</dbReference>
<evidence type="ECO:0008006" key="4">
    <source>
        <dbReference type="Google" id="ProtNLM"/>
    </source>
</evidence>
<proteinExistence type="predicted"/>
<organism evidence="2 3">
    <name type="scientific">Paramecium sonneborni</name>
    <dbReference type="NCBI Taxonomy" id="65129"/>
    <lineage>
        <taxon>Eukaryota</taxon>
        <taxon>Sar</taxon>
        <taxon>Alveolata</taxon>
        <taxon>Ciliophora</taxon>
        <taxon>Intramacronucleata</taxon>
        <taxon>Oligohymenophorea</taxon>
        <taxon>Peniculida</taxon>
        <taxon>Parameciidae</taxon>
        <taxon>Paramecium</taxon>
    </lineage>
</organism>
<gene>
    <name evidence="2" type="ORF">PSON_ATCC_30995.1.T0400131</name>
</gene>
<name>A0A8S1MSJ4_9CILI</name>
<dbReference type="GO" id="GO:0007131">
    <property type="term" value="P:reciprocal meiotic recombination"/>
    <property type="evidence" value="ECO:0007669"/>
    <property type="project" value="TreeGrafter"/>
</dbReference>
<dbReference type="PANTHER" id="PTHR31398:SF0">
    <property type="entry name" value="MEIOTIC NUCLEAR DIVISION PROTEIN 1 HOMOLOG"/>
    <property type="match status" value="1"/>
</dbReference>
<dbReference type="OrthoDB" id="292811at2759"/>
<keyword evidence="1" id="KW-1133">Transmembrane helix</keyword>
<reference evidence="2" key="1">
    <citation type="submission" date="2021-01" db="EMBL/GenBank/DDBJ databases">
        <authorList>
            <consortium name="Genoscope - CEA"/>
            <person name="William W."/>
        </authorList>
    </citation>
    <scope>NUCLEOTIDE SEQUENCE</scope>
</reference>
<dbReference type="AlphaFoldDB" id="A0A8S1MSJ4"/>